<dbReference type="AlphaFoldDB" id="A0AAV1RVE7"/>
<gene>
    <name evidence="2" type="ORF">DCAF_LOCUS15318</name>
</gene>
<name>A0AAV1RVE7_9ROSI</name>
<protein>
    <recommendedName>
        <fullName evidence="1">RNase H type-1 domain-containing protein</fullName>
    </recommendedName>
</protein>
<organism evidence="2 3">
    <name type="scientific">Dovyalis caffra</name>
    <dbReference type="NCBI Taxonomy" id="77055"/>
    <lineage>
        <taxon>Eukaryota</taxon>
        <taxon>Viridiplantae</taxon>
        <taxon>Streptophyta</taxon>
        <taxon>Embryophyta</taxon>
        <taxon>Tracheophyta</taxon>
        <taxon>Spermatophyta</taxon>
        <taxon>Magnoliopsida</taxon>
        <taxon>eudicotyledons</taxon>
        <taxon>Gunneridae</taxon>
        <taxon>Pentapetalae</taxon>
        <taxon>rosids</taxon>
        <taxon>fabids</taxon>
        <taxon>Malpighiales</taxon>
        <taxon>Salicaceae</taxon>
        <taxon>Flacourtieae</taxon>
        <taxon>Dovyalis</taxon>
    </lineage>
</organism>
<feature type="domain" description="RNase H type-1" evidence="1">
    <location>
        <begin position="12"/>
        <end position="72"/>
    </location>
</feature>
<dbReference type="Proteomes" id="UP001314170">
    <property type="component" value="Unassembled WGS sequence"/>
</dbReference>
<evidence type="ECO:0000259" key="1">
    <source>
        <dbReference type="Pfam" id="PF13456"/>
    </source>
</evidence>
<dbReference type="Pfam" id="PF13456">
    <property type="entry name" value="RVT_3"/>
    <property type="match status" value="1"/>
</dbReference>
<dbReference type="GO" id="GO:0004523">
    <property type="term" value="F:RNA-DNA hybrid ribonuclease activity"/>
    <property type="evidence" value="ECO:0007669"/>
    <property type="project" value="InterPro"/>
</dbReference>
<accession>A0AAV1RVE7</accession>
<dbReference type="GO" id="GO:0003676">
    <property type="term" value="F:nucleic acid binding"/>
    <property type="evidence" value="ECO:0007669"/>
    <property type="project" value="InterPro"/>
</dbReference>
<comment type="caution">
    <text evidence="2">The sequence shown here is derived from an EMBL/GenBank/DDBJ whole genome shotgun (WGS) entry which is preliminary data.</text>
</comment>
<dbReference type="InterPro" id="IPR036397">
    <property type="entry name" value="RNaseH_sf"/>
</dbReference>
<sequence>MVRSRNNIFHEGGILSDDIGNPLIAYSKCYGYGTKTRREALALLDGLKICQDLGLPIDIVEADSTLVWNTWIMSRIQELIPSRNSEDEHKAKMKNTKKNCS</sequence>
<dbReference type="InterPro" id="IPR002156">
    <property type="entry name" value="RNaseH_domain"/>
</dbReference>
<dbReference type="Gene3D" id="3.30.420.10">
    <property type="entry name" value="Ribonuclease H-like superfamily/Ribonuclease H"/>
    <property type="match status" value="1"/>
</dbReference>
<dbReference type="InterPro" id="IPR012337">
    <property type="entry name" value="RNaseH-like_sf"/>
</dbReference>
<dbReference type="EMBL" id="CAWUPB010001159">
    <property type="protein sequence ID" value="CAK7340237.1"/>
    <property type="molecule type" value="Genomic_DNA"/>
</dbReference>
<keyword evidence="3" id="KW-1185">Reference proteome</keyword>
<dbReference type="SUPFAM" id="SSF53098">
    <property type="entry name" value="Ribonuclease H-like"/>
    <property type="match status" value="1"/>
</dbReference>
<evidence type="ECO:0000313" key="2">
    <source>
        <dbReference type="EMBL" id="CAK7340237.1"/>
    </source>
</evidence>
<reference evidence="2 3" key="1">
    <citation type="submission" date="2024-01" db="EMBL/GenBank/DDBJ databases">
        <authorList>
            <person name="Waweru B."/>
        </authorList>
    </citation>
    <scope>NUCLEOTIDE SEQUENCE [LARGE SCALE GENOMIC DNA]</scope>
</reference>
<evidence type="ECO:0000313" key="3">
    <source>
        <dbReference type="Proteomes" id="UP001314170"/>
    </source>
</evidence>
<proteinExistence type="predicted"/>